<evidence type="ECO:0000313" key="3">
    <source>
        <dbReference type="Proteomes" id="UP000346198"/>
    </source>
</evidence>
<dbReference type="Proteomes" id="UP000346198">
    <property type="component" value="Unassembled WGS sequence"/>
</dbReference>
<dbReference type="AlphaFoldDB" id="A0A6C2URT2"/>
<feature type="region of interest" description="Disordered" evidence="1">
    <location>
        <begin position="1"/>
        <end position="31"/>
    </location>
</feature>
<feature type="compositionally biased region" description="Basic and acidic residues" evidence="1">
    <location>
        <begin position="22"/>
        <end position="31"/>
    </location>
</feature>
<accession>A0A6C2URT2</accession>
<feature type="compositionally biased region" description="Basic and acidic residues" evidence="1">
    <location>
        <begin position="1"/>
        <end position="10"/>
    </location>
</feature>
<gene>
    <name evidence="2" type="ORF">SCARR_04946</name>
</gene>
<organism evidence="2 3">
    <name type="scientific">Pontiella sulfatireligans</name>
    <dbReference type="NCBI Taxonomy" id="2750658"/>
    <lineage>
        <taxon>Bacteria</taxon>
        <taxon>Pseudomonadati</taxon>
        <taxon>Kiritimatiellota</taxon>
        <taxon>Kiritimatiellia</taxon>
        <taxon>Kiritimatiellales</taxon>
        <taxon>Pontiellaceae</taxon>
        <taxon>Pontiella</taxon>
    </lineage>
</organism>
<reference evidence="2 3" key="1">
    <citation type="submission" date="2019-04" db="EMBL/GenBank/DDBJ databases">
        <authorList>
            <person name="Van Vliet M D."/>
        </authorList>
    </citation>
    <scope>NUCLEOTIDE SEQUENCE [LARGE SCALE GENOMIC DNA]</scope>
    <source>
        <strain evidence="2 3">F21</strain>
    </source>
</reference>
<evidence type="ECO:0000313" key="2">
    <source>
        <dbReference type="EMBL" id="VGO22849.1"/>
    </source>
</evidence>
<keyword evidence="3" id="KW-1185">Reference proteome</keyword>
<protein>
    <submittedName>
        <fullName evidence="2">Uncharacterized protein</fullName>
    </submittedName>
</protein>
<name>A0A6C2URT2_9BACT</name>
<evidence type="ECO:0000256" key="1">
    <source>
        <dbReference type="SAM" id="MobiDB-lite"/>
    </source>
</evidence>
<dbReference type="EMBL" id="CAAHFH010000002">
    <property type="protein sequence ID" value="VGO22849.1"/>
    <property type="molecule type" value="Genomic_DNA"/>
</dbReference>
<sequence length="79" mass="8693">MNEPLNRDIAAKVNRRIPAMDSPEKSDGDIVPEKLANKEAMGSAEQVEGREPTKRNLEQIIASRTLSRGFASQKKGSDL</sequence>
<proteinExistence type="predicted"/>